<comment type="caution">
    <text evidence="8">The sequence shown here is derived from an EMBL/GenBank/DDBJ whole genome shotgun (WGS) entry which is preliminary data.</text>
</comment>
<dbReference type="GO" id="GO:0046872">
    <property type="term" value="F:metal ion binding"/>
    <property type="evidence" value="ECO:0007669"/>
    <property type="project" value="UniProtKB-KW"/>
</dbReference>
<evidence type="ECO:0000313" key="8">
    <source>
        <dbReference type="EMBL" id="EGD49370.1"/>
    </source>
</evidence>
<dbReference type="SFLD" id="SFLDG01067">
    <property type="entry name" value="SPASM/twitch_domain_containing"/>
    <property type="match status" value="1"/>
</dbReference>
<evidence type="ECO:0000313" key="9">
    <source>
        <dbReference type="Proteomes" id="UP000003860"/>
    </source>
</evidence>
<dbReference type="OrthoDB" id="9782387at2"/>
<proteinExistence type="predicted"/>
<dbReference type="EMBL" id="ACXX02000001">
    <property type="protein sequence ID" value="EGD49370.1"/>
    <property type="molecule type" value="Genomic_DNA"/>
</dbReference>
<keyword evidence="3" id="KW-0949">S-adenosyl-L-methionine</keyword>
<dbReference type="RefSeq" id="WP_004616034.1">
    <property type="nucleotide sequence ID" value="NZ_ACXX02000001.1"/>
</dbReference>
<dbReference type="STRING" id="588581.Cpap_3803"/>
<dbReference type="SUPFAM" id="SSF102114">
    <property type="entry name" value="Radical SAM enzymes"/>
    <property type="match status" value="1"/>
</dbReference>
<dbReference type="PROSITE" id="PS51918">
    <property type="entry name" value="RADICAL_SAM"/>
    <property type="match status" value="1"/>
</dbReference>
<dbReference type="PANTHER" id="PTHR43787">
    <property type="entry name" value="FEMO COFACTOR BIOSYNTHESIS PROTEIN NIFB-RELATED"/>
    <property type="match status" value="1"/>
</dbReference>
<protein>
    <submittedName>
        <fullName evidence="8">Radical SAM domain protein</fullName>
    </submittedName>
</protein>
<keyword evidence="9" id="KW-1185">Reference proteome</keyword>
<evidence type="ECO:0000256" key="5">
    <source>
        <dbReference type="ARBA" id="ARBA00023004"/>
    </source>
</evidence>
<dbReference type="InterPro" id="IPR013785">
    <property type="entry name" value="Aldolase_TIM"/>
</dbReference>
<accession>F1T7C2</accession>
<evidence type="ECO:0000256" key="2">
    <source>
        <dbReference type="ARBA" id="ARBA00022485"/>
    </source>
</evidence>
<reference evidence="8" key="1">
    <citation type="submission" date="2009-07" db="EMBL/GenBank/DDBJ databases">
        <authorList>
            <consortium name="US DOE Joint Genome Institute (JGI-PGF)"/>
            <person name="Lucas S."/>
            <person name="Copeland A."/>
            <person name="Lapidus A."/>
            <person name="Glavina del Rio T."/>
            <person name="Tice H."/>
            <person name="Bruce D."/>
            <person name="Goodwin L."/>
            <person name="Pitluck S."/>
            <person name="Larimer F."/>
            <person name="Land M.L."/>
            <person name="Mouttaki H."/>
            <person name="He Z."/>
            <person name="Zhou J."/>
            <person name="Hemme C.L."/>
        </authorList>
    </citation>
    <scope>NUCLEOTIDE SEQUENCE</scope>
    <source>
        <strain evidence="8">DSM 2782</strain>
    </source>
</reference>
<keyword evidence="5" id="KW-0408">Iron</keyword>
<keyword evidence="6" id="KW-0411">Iron-sulfur</keyword>
<feature type="domain" description="Radical SAM core" evidence="7">
    <location>
        <begin position="10"/>
        <end position="243"/>
    </location>
</feature>
<gene>
    <name evidence="8" type="ORF">Cpap_3803</name>
</gene>
<dbReference type="Gene3D" id="3.20.20.70">
    <property type="entry name" value="Aldolase class I"/>
    <property type="match status" value="1"/>
</dbReference>
<dbReference type="AlphaFoldDB" id="F1T7C2"/>
<evidence type="ECO:0000259" key="7">
    <source>
        <dbReference type="PROSITE" id="PS51918"/>
    </source>
</evidence>
<reference evidence="8" key="2">
    <citation type="submission" date="2011-01" db="EMBL/GenBank/DDBJ databases">
        <title>The Non-contiguous Finished genome of Clostridium papyrosolvens.</title>
        <authorList>
            <person name="Lucas S."/>
            <person name="Copeland A."/>
            <person name="Lapidus A."/>
            <person name="Cheng J.-F."/>
            <person name="Goodwin L."/>
            <person name="Pitluck S."/>
            <person name="Misra M."/>
            <person name="Chertkov O."/>
            <person name="Detter J.C."/>
            <person name="Han C."/>
            <person name="Tapia R."/>
            <person name="Land M."/>
            <person name="Hauser L."/>
            <person name="Kyrpides N."/>
            <person name="Ivanova N."/>
            <person name="Pagani I."/>
            <person name="Mouttaki H."/>
            <person name="He Z."/>
            <person name="Zhou J."/>
            <person name="Hemme C.L."/>
            <person name="Woyke T."/>
        </authorList>
    </citation>
    <scope>NUCLEOTIDE SEQUENCE [LARGE SCALE GENOMIC DNA]</scope>
    <source>
        <strain evidence="8">DSM 2782</strain>
    </source>
</reference>
<keyword evidence="4" id="KW-0479">Metal-binding</keyword>
<dbReference type="CDD" id="cd01335">
    <property type="entry name" value="Radical_SAM"/>
    <property type="match status" value="1"/>
</dbReference>
<sequence>MSFSELFSVKHNCSQVEVETTNQCNAKCIHCPSTRRLDSALFMSPDTFKKVIEVYNRYYSEAEERKPKFLFAGGGEPLLNKNLESYIKLCTQNGYPSEIITNGQLLTHKRVEGLVKSGLNQINVSVHAITKEDYKAALDLDFDITLDNVLGVRDYLRDNNITETKLLIISNELSVVKSTSEEIQRFWEEKQIDFAGSKPIWNRAGNLKDFDKVLLDENHHTLPNFELPAWCLVPKYQDTIGTNGDFLKCGCDFFGPAEIYGNVCSDELTEVYQRYENVLENGKQLDSCINCVKANTETFFSEFSGFVNK</sequence>
<dbReference type="InterPro" id="IPR058240">
    <property type="entry name" value="rSAM_sf"/>
</dbReference>
<evidence type="ECO:0000256" key="1">
    <source>
        <dbReference type="ARBA" id="ARBA00001966"/>
    </source>
</evidence>
<dbReference type="InterPro" id="IPR007197">
    <property type="entry name" value="rSAM"/>
</dbReference>
<comment type="cofactor">
    <cofactor evidence="1">
        <name>[4Fe-4S] cluster</name>
        <dbReference type="ChEBI" id="CHEBI:49883"/>
    </cofactor>
</comment>
<dbReference type="GO" id="GO:0003824">
    <property type="term" value="F:catalytic activity"/>
    <property type="evidence" value="ECO:0007669"/>
    <property type="project" value="InterPro"/>
</dbReference>
<evidence type="ECO:0000256" key="3">
    <source>
        <dbReference type="ARBA" id="ARBA00022691"/>
    </source>
</evidence>
<dbReference type="SFLD" id="SFLDS00029">
    <property type="entry name" value="Radical_SAM"/>
    <property type="match status" value="1"/>
</dbReference>
<name>F1T7C2_9FIRM</name>
<evidence type="ECO:0000256" key="4">
    <source>
        <dbReference type="ARBA" id="ARBA00022723"/>
    </source>
</evidence>
<dbReference type="Pfam" id="PF04055">
    <property type="entry name" value="Radical_SAM"/>
    <property type="match status" value="1"/>
</dbReference>
<organism evidence="8 9">
    <name type="scientific">Ruminiclostridium papyrosolvens DSM 2782</name>
    <dbReference type="NCBI Taxonomy" id="588581"/>
    <lineage>
        <taxon>Bacteria</taxon>
        <taxon>Bacillati</taxon>
        <taxon>Bacillota</taxon>
        <taxon>Clostridia</taxon>
        <taxon>Eubacteriales</taxon>
        <taxon>Oscillospiraceae</taxon>
        <taxon>Ruminiclostridium</taxon>
    </lineage>
</organism>
<evidence type="ECO:0000256" key="6">
    <source>
        <dbReference type="ARBA" id="ARBA00023014"/>
    </source>
</evidence>
<dbReference type="GO" id="GO:0051539">
    <property type="term" value="F:4 iron, 4 sulfur cluster binding"/>
    <property type="evidence" value="ECO:0007669"/>
    <property type="project" value="UniProtKB-KW"/>
</dbReference>
<dbReference type="Proteomes" id="UP000003860">
    <property type="component" value="Unassembled WGS sequence"/>
</dbReference>
<dbReference type="eggNOG" id="COG0535">
    <property type="taxonomic scope" value="Bacteria"/>
</dbReference>
<keyword evidence="2" id="KW-0004">4Fe-4S</keyword>